<gene>
    <name evidence="2" type="ORF">HLUCCA11_14035</name>
</gene>
<dbReference type="PATRIC" id="fig|1666911.3.peg.51"/>
<protein>
    <submittedName>
        <fullName evidence="2">Dehydrogenases (Flavoproteins)</fullName>
    </submittedName>
</protein>
<organism evidence="2 3">
    <name type="scientific">Phormidesmis priestleyi Ana</name>
    <dbReference type="NCBI Taxonomy" id="1666911"/>
    <lineage>
        <taxon>Bacteria</taxon>
        <taxon>Bacillati</taxon>
        <taxon>Cyanobacteriota</taxon>
        <taxon>Cyanophyceae</taxon>
        <taxon>Leptolyngbyales</taxon>
        <taxon>Leptolyngbyaceae</taxon>
        <taxon>Phormidesmis</taxon>
    </lineage>
</organism>
<evidence type="ECO:0000313" key="2">
    <source>
        <dbReference type="EMBL" id="KPQ34628.1"/>
    </source>
</evidence>
<dbReference type="NCBIfam" id="TIGR02032">
    <property type="entry name" value="GG-red-SF"/>
    <property type="match status" value="1"/>
</dbReference>
<dbReference type="AlphaFoldDB" id="A0A0P8BLN2"/>
<dbReference type="STRING" id="1666911.HLUCCA11_14035"/>
<comment type="caution">
    <text evidence="2">The sequence shown here is derived from an EMBL/GenBank/DDBJ whole genome shotgun (WGS) entry which is preliminary data.</text>
</comment>
<dbReference type="InterPro" id="IPR036188">
    <property type="entry name" value="FAD/NAD-bd_sf"/>
</dbReference>
<dbReference type="GO" id="GO:0071949">
    <property type="term" value="F:FAD binding"/>
    <property type="evidence" value="ECO:0007669"/>
    <property type="project" value="InterPro"/>
</dbReference>
<dbReference type="PANTHER" id="PTHR42685:SF22">
    <property type="entry name" value="CONDITIONED MEDIUM FACTOR RECEPTOR 1"/>
    <property type="match status" value="1"/>
</dbReference>
<dbReference type="Proteomes" id="UP000050465">
    <property type="component" value="Unassembled WGS sequence"/>
</dbReference>
<accession>A0A0P8BLN2</accession>
<dbReference type="GO" id="GO:0016628">
    <property type="term" value="F:oxidoreductase activity, acting on the CH-CH group of donors, NAD or NADP as acceptor"/>
    <property type="evidence" value="ECO:0007669"/>
    <property type="project" value="InterPro"/>
</dbReference>
<dbReference type="PRINTS" id="PR00420">
    <property type="entry name" value="RNGMNOXGNASE"/>
</dbReference>
<reference evidence="2 3" key="1">
    <citation type="submission" date="2015-09" db="EMBL/GenBank/DDBJ databases">
        <title>Identification and resolution of microdiversity through metagenomic sequencing of parallel consortia.</title>
        <authorList>
            <person name="Nelson W.C."/>
            <person name="Romine M.F."/>
            <person name="Lindemann S.R."/>
        </authorList>
    </citation>
    <scope>NUCLEOTIDE SEQUENCE [LARGE SCALE GENOMIC DNA]</scope>
    <source>
        <strain evidence="2">Ana</strain>
    </source>
</reference>
<dbReference type="Gene3D" id="3.50.50.60">
    <property type="entry name" value="FAD/NAD(P)-binding domain"/>
    <property type="match status" value="1"/>
</dbReference>
<dbReference type="SUPFAM" id="SSF51905">
    <property type="entry name" value="FAD/NAD(P)-binding domain"/>
    <property type="match status" value="1"/>
</dbReference>
<dbReference type="InterPro" id="IPR002938">
    <property type="entry name" value="FAD-bd"/>
</dbReference>
<feature type="domain" description="FAD-binding" evidence="1">
    <location>
        <begin position="4"/>
        <end position="171"/>
    </location>
</feature>
<dbReference type="PANTHER" id="PTHR42685">
    <property type="entry name" value="GERANYLGERANYL DIPHOSPHATE REDUCTASE"/>
    <property type="match status" value="1"/>
</dbReference>
<dbReference type="InterPro" id="IPR011777">
    <property type="entry name" value="Geranylgeranyl_Rdtase_fam"/>
</dbReference>
<evidence type="ECO:0000313" key="3">
    <source>
        <dbReference type="Proteomes" id="UP000050465"/>
    </source>
</evidence>
<sequence>MPRYDCIVVGAGPAGASAAYHLSKQGHRVLILEKASLPRYKPCGGGVSPEIAAWFDFDFEPVISQKVTRARYTWKLGRAVEIDLNTPIWMVRRDEFDQYIVEQAQAQGAELRDATKVTGIAFVEGCWQVSTNHGETFEGEYAIAADGGRGPMAKWLGFENRKTSIAGAIEIEPKGVVENAHIVHFEFGLLKNGYVWNFPKRDGYSIGSGLFRSNQRTGRDLVEPMVEYATAFGVDGASEQKHGHPVCLWDGDQVLHTQNALLAGEAACVVDPLTAEGIRPSILTGVKAAEAIGKALNGETTALAGYTQTIAAELGSEMKLASRLAKAFYAAPQLSYQAILTQPSATQAMLKVFTGELKYADMMQKAMRRLSGGLIA</sequence>
<dbReference type="EMBL" id="LJZR01000018">
    <property type="protein sequence ID" value="KPQ34628.1"/>
    <property type="molecule type" value="Genomic_DNA"/>
</dbReference>
<dbReference type="InterPro" id="IPR050407">
    <property type="entry name" value="Geranylgeranyl_reductase"/>
</dbReference>
<proteinExistence type="predicted"/>
<evidence type="ECO:0000259" key="1">
    <source>
        <dbReference type="Pfam" id="PF01494"/>
    </source>
</evidence>
<dbReference type="Pfam" id="PF01494">
    <property type="entry name" value="FAD_binding_3"/>
    <property type="match status" value="1"/>
</dbReference>
<name>A0A0P8BLN2_9CYAN</name>